<accession>A0A0G0VSK0</accession>
<sequence>MNRNVLNSPRLLELKRHRQKAVWGKIFIFLLGLLAILALLAYLSHLDSLNISEVQIVGNKVVDAGTIKEVVEQQIAGEYLWFFSRTNILYYPGDNIKNELWNKFKRLKDISLSIKNNKILEVFLTERVAKFMWCGAVLLQTETENPKCYFLDEDGYIFDEAPYFSGEVYFKFYGSADINIDNPLGHSLTGEPFGSYFFKQNFKRLVSFKDILIGIGLKPVATYITDDGNIEIFLSKGVFSATEPKIILKTDSDFQNVAENLEAALTTEPLQSQFKNKYSSLQYIDLRFGNKVYDKFSP</sequence>
<evidence type="ECO:0000313" key="3">
    <source>
        <dbReference type="Proteomes" id="UP000034236"/>
    </source>
</evidence>
<dbReference type="EMBL" id="LCBE01000014">
    <property type="protein sequence ID" value="KKS03859.1"/>
    <property type="molecule type" value="Genomic_DNA"/>
</dbReference>
<dbReference type="AlphaFoldDB" id="A0A0G0VSK0"/>
<evidence type="ECO:0000313" key="2">
    <source>
        <dbReference type="EMBL" id="KKS03859.1"/>
    </source>
</evidence>
<feature type="transmembrane region" description="Helical" evidence="1">
    <location>
        <begin position="21"/>
        <end position="43"/>
    </location>
</feature>
<keyword evidence="1" id="KW-1133">Transmembrane helix</keyword>
<protein>
    <recommendedName>
        <fullName evidence="4">POTRA domain-containing protein</fullName>
    </recommendedName>
</protein>
<proteinExistence type="predicted"/>
<name>A0A0G0VSK0_9BACT</name>
<dbReference type="Proteomes" id="UP000034236">
    <property type="component" value="Unassembled WGS sequence"/>
</dbReference>
<evidence type="ECO:0000256" key="1">
    <source>
        <dbReference type="SAM" id="Phobius"/>
    </source>
</evidence>
<keyword evidence="1" id="KW-0812">Transmembrane</keyword>
<evidence type="ECO:0008006" key="4">
    <source>
        <dbReference type="Google" id="ProtNLM"/>
    </source>
</evidence>
<reference evidence="2 3" key="1">
    <citation type="journal article" date="2015" name="Nature">
        <title>rRNA introns, odd ribosomes, and small enigmatic genomes across a large radiation of phyla.</title>
        <authorList>
            <person name="Brown C.T."/>
            <person name="Hug L.A."/>
            <person name="Thomas B.C."/>
            <person name="Sharon I."/>
            <person name="Castelle C.J."/>
            <person name="Singh A."/>
            <person name="Wilkins M.J."/>
            <person name="Williams K.H."/>
            <person name="Banfield J.F."/>
        </authorList>
    </citation>
    <scope>NUCLEOTIDE SEQUENCE [LARGE SCALE GENOMIC DNA]</scope>
</reference>
<keyword evidence="1" id="KW-0472">Membrane</keyword>
<organism evidence="2 3">
    <name type="scientific">Candidatus Nomurabacteria bacterium GW2011_GWA2_41_25</name>
    <dbReference type="NCBI Taxonomy" id="1618736"/>
    <lineage>
        <taxon>Bacteria</taxon>
        <taxon>Candidatus Nomuraibacteriota</taxon>
    </lineage>
</organism>
<comment type="caution">
    <text evidence="2">The sequence shown here is derived from an EMBL/GenBank/DDBJ whole genome shotgun (WGS) entry which is preliminary data.</text>
</comment>
<gene>
    <name evidence="2" type="ORF">UU58_C0014G0006</name>
</gene>